<evidence type="ECO:0000256" key="2">
    <source>
        <dbReference type="SAM" id="MobiDB-lite"/>
    </source>
</evidence>
<dbReference type="CDD" id="cd06345">
    <property type="entry name" value="PBP1_ABC_ligand_binding-like"/>
    <property type="match status" value="1"/>
</dbReference>
<protein>
    <submittedName>
        <fullName evidence="4">ABC-type transport system periplasmic substrate-binding protein (Probable substrate branched-chain amino acids)</fullName>
    </submittedName>
</protein>
<dbReference type="AlphaFoldDB" id="D3SSA9"/>
<name>D3SSA9_NATMM</name>
<reference evidence="5" key="1">
    <citation type="submission" date="2010-02" db="EMBL/GenBank/DDBJ databases">
        <title>Complete sequence of chromosome of Natrialba magadii ATCC 43099.</title>
        <authorList>
            <consortium name="US DOE Joint Genome Institute"/>
            <person name="Lucas S."/>
            <person name="Copeland A."/>
            <person name="Lapidus A."/>
            <person name="Cheng J.-F."/>
            <person name="Bruce D."/>
            <person name="Goodwin L."/>
            <person name="Pitluck S."/>
            <person name="Davenport K."/>
            <person name="Saunders E."/>
            <person name="Detter J.C."/>
            <person name="Han C."/>
            <person name="Tapia R."/>
            <person name="Land M."/>
            <person name="Hauser L."/>
            <person name="Kyrpides N."/>
            <person name="Mikhailova N."/>
            <person name="De Castro R.E."/>
            <person name="Maupin-Furlow J.A."/>
            <person name="Woyke T."/>
        </authorList>
    </citation>
    <scope>NUCLEOTIDE SEQUENCE [LARGE SCALE GENOMIC DNA]</scope>
    <source>
        <strain evidence="5">ATCC 43099 / DSM 3394 / CCM 3739 / CIP 104546 / IAM 13178 / JCM 8861 / NBRC 102185 / NCIMB 2190 / MS3</strain>
    </source>
</reference>
<dbReference type="PaxDb" id="547559-Nmag_1254"/>
<dbReference type="HOGENOM" id="CLU_027128_4_2_2"/>
<dbReference type="PANTHER" id="PTHR30483:SF6">
    <property type="entry name" value="PERIPLASMIC BINDING PROTEIN OF ABC TRANSPORTER FOR NATURAL AMINO ACIDS"/>
    <property type="match status" value="1"/>
</dbReference>
<dbReference type="InterPro" id="IPR051010">
    <property type="entry name" value="BCAA_transport"/>
</dbReference>
<feature type="region of interest" description="Disordered" evidence="2">
    <location>
        <begin position="1"/>
        <end position="39"/>
    </location>
</feature>
<dbReference type="eggNOG" id="arCOG01020">
    <property type="taxonomic scope" value="Archaea"/>
</dbReference>
<dbReference type="Gene3D" id="3.40.50.2300">
    <property type="match status" value="2"/>
</dbReference>
<feature type="compositionally biased region" description="Polar residues" evidence="2">
    <location>
        <begin position="21"/>
        <end position="30"/>
    </location>
</feature>
<evidence type="ECO:0000313" key="4">
    <source>
        <dbReference type="EMBL" id="ADD04835.1"/>
    </source>
</evidence>
<sequence>MSDSTGDRLTSSPVSGERGEPSTQQGQQRAGKNGSAPIRRRRFLQATAVTTATASLAGCTDSYETLVESATSDEDDDTVTIGVLAPNPDSDFIGRSMAQAAQVAVEELNENGGINGHEVELSVRDTNASASEARRQYQQLILEDGAVATTGVFDSPALVNIMDDIAEQETIHLTTGAAAADATRLVNEQYDEYKYHFRVGVINEFDLGRAKIDFLDDMADEIGWESIAALAEDYQWSEGIWEATQDRLDDLDLDVVMEERYPPATDDFTDLYSEAAAAGADAVLITAAHTGNEAMLDWAYPNRPEQQPQPQPFAFGGTHVPMQLPSYYEQTDGACRYGFGQINATEQSTTGDLTQEFVSTYQDRFDGESPVYTGYGTYDAILVYAEAVEAAGTFDADDVVSELEFIQFSGASGPVEFYGPDHEFAHDLAYEASNPLYFQWQEDDDGTGVQEIIWPEEEATSEYQAPAWLQSPSP</sequence>
<dbReference type="KEGG" id="nmg:Nmag_1254"/>
<reference evidence="4 5" key="2">
    <citation type="journal article" date="2012" name="BMC Genomics">
        <title>A comparative genomics perspective on the genetic content of the alkaliphilic haloarchaeon Natrialba magadii ATCC 43099T.</title>
        <authorList>
            <person name="Siddaramappa S."/>
            <person name="Challacombe J.F."/>
            <person name="Decastro R.E."/>
            <person name="Pfeiffer F."/>
            <person name="Sastre D.E."/>
            <person name="Gimenez M.I."/>
            <person name="Paggi R.A."/>
            <person name="Detter J.C."/>
            <person name="Davenport K.W."/>
            <person name="Goodwin L.A."/>
            <person name="Kyrpides N."/>
            <person name="Tapia R."/>
            <person name="Pitluck S."/>
            <person name="Lucas S."/>
            <person name="Woyke T."/>
            <person name="Maupin-Furlow J.A."/>
        </authorList>
    </citation>
    <scope>NUCLEOTIDE SEQUENCE [LARGE SCALE GENOMIC DNA]</scope>
    <source>
        <strain evidence="5">ATCC 43099 / DSM 3394 / CCM 3739 / CIP 104546 / IAM 13178 / JCM 8861 / NBRC 102185 / NCIMB 2190 / MS3</strain>
    </source>
</reference>
<feature type="compositionally biased region" description="Polar residues" evidence="2">
    <location>
        <begin position="1"/>
        <end position="14"/>
    </location>
</feature>
<keyword evidence="5" id="KW-1185">Reference proteome</keyword>
<dbReference type="Proteomes" id="UP000001879">
    <property type="component" value="Chromosome"/>
</dbReference>
<evidence type="ECO:0000313" key="5">
    <source>
        <dbReference type="Proteomes" id="UP000001879"/>
    </source>
</evidence>
<dbReference type="InterPro" id="IPR028082">
    <property type="entry name" value="Peripla_BP_I"/>
</dbReference>
<feature type="domain" description="Leucine-binding protein" evidence="3">
    <location>
        <begin position="78"/>
        <end position="428"/>
    </location>
</feature>
<dbReference type="STRING" id="547559.Nmag_1254"/>
<dbReference type="PROSITE" id="PS51318">
    <property type="entry name" value="TAT"/>
    <property type="match status" value="1"/>
</dbReference>
<dbReference type="RefSeq" id="WP_012996490.1">
    <property type="nucleotide sequence ID" value="NC_013922.1"/>
</dbReference>
<proteinExistence type="predicted"/>
<accession>D3SSA9</accession>
<keyword evidence="1" id="KW-0732">Signal</keyword>
<dbReference type="PANTHER" id="PTHR30483">
    <property type="entry name" value="LEUCINE-SPECIFIC-BINDING PROTEIN"/>
    <property type="match status" value="1"/>
</dbReference>
<dbReference type="SUPFAM" id="SSF53822">
    <property type="entry name" value="Periplasmic binding protein-like I"/>
    <property type="match status" value="1"/>
</dbReference>
<dbReference type="Pfam" id="PF13458">
    <property type="entry name" value="Peripla_BP_6"/>
    <property type="match status" value="1"/>
</dbReference>
<dbReference type="GeneID" id="8824086"/>
<gene>
    <name evidence="4" type="ordered locus">Nmag_1254</name>
</gene>
<dbReference type="EMBL" id="CP001932">
    <property type="protein sequence ID" value="ADD04835.1"/>
    <property type="molecule type" value="Genomic_DNA"/>
</dbReference>
<dbReference type="InterPro" id="IPR006311">
    <property type="entry name" value="TAT_signal"/>
</dbReference>
<dbReference type="InterPro" id="IPR028081">
    <property type="entry name" value="Leu-bd"/>
</dbReference>
<evidence type="ECO:0000259" key="3">
    <source>
        <dbReference type="Pfam" id="PF13458"/>
    </source>
</evidence>
<organism evidence="4 5">
    <name type="scientific">Natrialba magadii (strain ATCC 43099 / DSM 3394 / CCM 3739 / CIP 104546 / IAM 13178 / JCM 8861 / NBRC 102185 / NCIMB 2190 / MS3)</name>
    <name type="common">Natronobacterium magadii</name>
    <dbReference type="NCBI Taxonomy" id="547559"/>
    <lineage>
        <taxon>Archaea</taxon>
        <taxon>Methanobacteriati</taxon>
        <taxon>Methanobacteriota</taxon>
        <taxon>Stenosarchaea group</taxon>
        <taxon>Halobacteria</taxon>
        <taxon>Halobacteriales</taxon>
        <taxon>Natrialbaceae</taxon>
        <taxon>Natrialba</taxon>
    </lineage>
</organism>
<evidence type="ECO:0000256" key="1">
    <source>
        <dbReference type="ARBA" id="ARBA00022729"/>
    </source>
</evidence>